<comment type="caution">
    <text evidence="1">The sequence shown here is derived from an EMBL/GenBank/DDBJ whole genome shotgun (WGS) entry which is preliminary data.</text>
</comment>
<protein>
    <submittedName>
        <fullName evidence="1">Uncharacterized protein</fullName>
    </submittedName>
</protein>
<dbReference type="Proteomes" id="UP000560658">
    <property type="component" value="Unassembled WGS sequence"/>
</dbReference>
<evidence type="ECO:0000313" key="2">
    <source>
        <dbReference type="Proteomes" id="UP000560658"/>
    </source>
</evidence>
<keyword evidence="2" id="KW-1185">Reference proteome</keyword>
<gene>
    <name evidence="1" type="ORF">GGR06_004288</name>
</gene>
<reference evidence="1" key="1">
    <citation type="submission" date="2020-08" db="EMBL/GenBank/DDBJ databases">
        <title>Genomic Encyclopedia of Type Strains, Phase IV (KMG-IV): sequencing the most valuable type-strain genomes for metagenomic binning, comparative biology and taxonomic classification.</title>
        <authorList>
            <person name="Goeker M."/>
        </authorList>
    </citation>
    <scope>NUCLEOTIDE SEQUENCE [LARGE SCALE GENOMIC DNA]</scope>
    <source>
        <strain evidence="1">DSM 105720</strain>
    </source>
</reference>
<dbReference type="EMBL" id="JACIER010000039">
    <property type="protein sequence ID" value="MBB4046451.1"/>
    <property type="molecule type" value="Genomic_DNA"/>
</dbReference>
<dbReference type="AlphaFoldDB" id="A0A840D642"/>
<accession>A0A840D642</accession>
<sequence length="41" mass="4462">MMVLLSAAKVFPAFTPNKIFSKKSSSFPAGERISREKFGVG</sequence>
<proteinExistence type="predicted"/>
<name>A0A840D642_9BACE</name>
<evidence type="ECO:0000313" key="1">
    <source>
        <dbReference type="EMBL" id="MBB4046451.1"/>
    </source>
</evidence>
<organism evidence="1 2">
    <name type="scientific">Bacteroides reticulotermitis</name>
    <dbReference type="NCBI Taxonomy" id="1133319"/>
    <lineage>
        <taxon>Bacteria</taxon>
        <taxon>Pseudomonadati</taxon>
        <taxon>Bacteroidota</taxon>
        <taxon>Bacteroidia</taxon>
        <taxon>Bacteroidales</taxon>
        <taxon>Bacteroidaceae</taxon>
        <taxon>Bacteroides</taxon>
    </lineage>
</organism>